<comment type="similarity">
    <text evidence="2 5">Belongs to the AB hydrolase superfamily. Lipase family.</text>
</comment>
<dbReference type="InterPro" id="IPR029058">
    <property type="entry name" value="AB_hydrolase_fold"/>
</dbReference>
<dbReference type="RefSeq" id="XP_050498925.1">
    <property type="nucleotide sequence ID" value="XM_050642968.1"/>
</dbReference>
<evidence type="ECO:0000256" key="1">
    <source>
        <dbReference type="ARBA" id="ARBA00004613"/>
    </source>
</evidence>
<proteinExistence type="inferred from homology"/>
<dbReference type="InterPro" id="IPR002331">
    <property type="entry name" value="Lipase_panc"/>
</dbReference>
<dbReference type="RefSeq" id="XP_050498924.1">
    <property type="nucleotide sequence ID" value="XM_050642967.1"/>
</dbReference>
<comment type="subcellular location">
    <subcellularLocation>
        <location evidence="1">Secreted</location>
    </subcellularLocation>
</comment>
<dbReference type="CDD" id="cd00707">
    <property type="entry name" value="Pancreat_lipase_like"/>
    <property type="match status" value="1"/>
</dbReference>
<dbReference type="SUPFAM" id="SSF53474">
    <property type="entry name" value="alpha/beta-Hydrolases"/>
    <property type="match status" value="1"/>
</dbReference>
<keyword evidence="8" id="KW-1185">Reference proteome</keyword>
<dbReference type="InterPro" id="IPR033906">
    <property type="entry name" value="Lipase_N"/>
</dbReference>
<sequence length="554" mass="62061">MMVGTRARVTSVLLFSGIACAGILDNFNWARSDRIEVNLPWLPFENETRCYDELGCLNITRTWYHLINRPFNVFPLPRSVINTRFILYTRLNPSDGQLIRANNQSIERSNLDIKKKTKFIIHGFIDTPLSNWVKDMRDELLKALDVNVIVVDWAGGSLPLYTQATANTRLVGMEIAYLINYVVKNYEMDPGEIHIVGHSLGAHTAGYAGALVPGLGRITGLDPAEPYFQGMPAHVRLDPSDAELVDVIHTDGKGIFFLDGIFQGYGMSQPCGHLDFYPNDGKEQPGCDITQSPLVPLTLIRDGLEEASRVLVACNHVRAIKLFIDSISTKCPYIGHQCKTYGQFKEGRCFTCKPGSGCAIMGYHADSTPGLLDNNEIQPQSKLQEMVGSKYFLTTGKEYPYCHRMYRISTELAHPPFAENWVQGHLKASIYSPSGVIHAELTPSGDMKLEHGATYTTVISHPVDLGGNVRKVELSWEYDMNVLEPRTLCLFWCNDHLYVRNVLVEEMEMPGRGKRDAQFSSRLCSKGKKDYADIANRGRGIFVDSCSIDRFSKS</sequence>
<dbReference type="Gene3D" id="3.40.50.1820">
    <property type="entry name" value="alpha/beta hydrolase"/>
    <property type="match status" value="1"/>
</dbReference>
<keyword evidence="3" id="KW-0964">Secreted</keyword>
<dbReference type="PROSITE" id="PS51257">
    <property type="entry name" value="PROKAR_LIPOPROTEIN"/>
    <property type="match status" value="1"/>
</dbReference>
<dbReference type="EnsemblMetazoa" id="XM_050642968.1">
    <property type="protein sequence ID" value="XP_050498925.1"/>
    <property type="gene ID" value="LOC114334888"/>
</dbReference>
<dbReference type="EnsemblMetazoa" id="XM_050642966.1">
    <property type="protein sequence ID" value="XP_050498923.1"/>
    <property type="gene ID" value="LOC114334888"/>
</dbReference>
<dbReference type="Proteomes" id="UP001652700">
    <property type="component" value="Unplaced"/>
</dbReference>
<evidence type="ECO:0000313" key="7">
    <source>
        <dbReference type="EnsemblMetazoa" id="XP_050498925.1"/>
    </source>
</evidence>
<accession>A0ABM5JLW6</accession>
<evidence type="ECO:0000256" key="3">
    <source>
        <dbReference type="ARBA" id="ARBA00022525"/>
    </source>
</evidence>
<evidence type="ECO:0000259" key="6">
    <source>
        <dbReference type="Pfam" id="PF00151"/>
    </source>
</evidence>
<feature type="domain" description="Lipase" evidence="6">
    <location>
        <begin position="50"/>
        <end position="370"/>
    </location>
</feature>
<keyword evidence="4" id="KW-1015">Disulfide bond</keyword>
<dbReference type="RefSeq" id="XP_050498923.1">
    <property type="nucleotide sequence ID" value="XM_050642966.1"/>
</dbReference>
<dbReference type="PANTHER" id="PTHR11610">
    <property type="entry name" value="LIPASE"/>
    <property type="match status" value="1"/>
</dbReference>
<name>A0ABM5JLW6_DIAVI</name>
<organism evidence="7 8">
    <name type="scientific">Diabrotica virgifera virgifera</name>
    <name type="common">western corn rootworm</name>
    <dbReference type="NCBI Taxonomy" id="50390"/>
    <lineage>
        <taxon>Eukaryota</taxon>
        <taxon>Metazoa</taxon>
        <taxon>Ecdysozoa</taxon>
        <taxon>Arthropoda</taxon>
        <taxon>Hexapoda</taxon>
        <taxon>Insecta</taxon>
        <taxon>Pterygota</taxon>
        <taxon>Neoptera</taxon>
        <taxon>Endopterygota</taxon>
        <taxon>Coleoptera</taxon>
        <taxon>Polyphaga</taxon>
        <taxon>Cucujiformia</taxon>
        <taxon>Chrysomeloidea</taxon>
        <taxon>Chrysomelidae</taxon>
        <taxon>Galerucinae</taxon>
        <taxon>Diabroticina</taxon>
        <taxon>Diabroticites</taxon>
        <taxon>Diabrotica</taxon>
    </lineage>
</organism>
<dbReference type="PRINTS" id="PR00823">
    <property type="entry name" value="PANCLIPASE"/>
</dbReference>
<evidence type="ECO:0000256" key="5">
    <source>
        <dbReference type="RuleBase" id="RU004262"/>
    </source>
</evidence>
<dbReference type="Pfam" id="PF00151">
    <property type="entry name" value="Lipase"/>
    <property type="match status" value="1"/>
</dbReference>
<dbReference type="EnsemblMetazoa" id="XM_050642967.1">
    <property type="protein sequence ID" value="XP_050498924.1"/>
    <property type="gene ID" value="LOC114334888"/>
</dbReference>
<evidence type="ECO:0000313" key="8">
    <source>
        <dbReference type="Proteomes" id="UP001652700"/>
    </source>
</evidence>
<evidence type="ECO:0000256" key="2">
    <source>
        <dbReference type="ARBA" id="ARBA00010701"/>
    </source>
</evidence>
<evidence type="ECO:0000256" key="4">
    <source>
        <dbReference type="ARBA" id="ARBA00023157"/>
    </source>
</evidence>
<dbReference type="InterPro" id="IPR013818">
    <property type="entry name" value="Lipase"/>
</dbReference>
<dbReference type="PANTHER" id="PTHR11610:SF173">
    <property type="entry name" value="LIPASE DOMAIN-CONTAINING PROTEIN-RELATED"/>
    <property type="match status" value="1"/>
</dbReference>
<reference evidence="7" key="1">
    <citation type="submission" date="2025-05" db="UniProtKB">
        <authorList>
            <consortium name="EnsemblMetazoa"/>
        </authorList>
    </citation>
    <scope>IDENTIFICATION</scope>
</reference>
<dbReference type="PRINTS" id="PR00821">
    <property type="entry name" value="TAGLIPASE"/>
</dbReference>
<dbReference type="GeneID" id="114334888"/>
<protein>
    <recommendedName>
        <fullName evidence="6">Lipase domain-containing protein</fullName>
    </recommendedName>
</protein>
<dbReference type="InterPro" id="IPR000734">
    <property type="entry name" value="TAG_lipase"/>
</dbReference>